<dbReference type="PROSITE" id="PS51043">
    <property type="entry name" value="DDHD"/>
    <property type="match status" value="1"/>
</dbReference>
<accession>A0A1E3QUN7</accession>
<reference evidence="4" key="1">
    <citation type="submission" date="2016-05" db="EMBL/GenBank/DDBJ databases">
        <title>Comparative genomics of biotechnologically important yeasts.</title>
        <authorList>
            <consortium name="DOE Joint Genome Institute"/>
            <person name="Riley R."/>
            <person name="Haridas S."/>
            <person name="Wolfe K.H."/>
            <person name="Lopes M.R."/>
            <person name="Hittinger C.T."/>
            <person name="Goker M."/>
            <person name="Salamov A."/>
            <person name="Wisecaver J."/>
            <person name="Long T.M."/>
            <person name="Aerts A.L."/>
            <person name="Barry K."/>
            <person name="Choi C."/>
            <person name="Clum A."/>
            <person name="Coughlan A.Y."/>
            <person name="Deshpande S."/>
            <person name="Douglass A.P."/>
            <person name="Hanson S.J."/>
            <person name="Klenk H.-P."/>
            <person name="Labutti K."/>
            <person name="Lapidus A."/>
            <person name="Lindquist E."/>
            <person name="Lipzen A."/>
            <person name="Meier-Kolthoff J.P."/>
            <person name="Ohm R.A."/>
            <person name="Otillar R.P."/>
            <person name="Pangilinan J."/>
            <person name="Peng Y."/>
            <person name="Rokas A."/>
            <person name="Rosa C.A."/>
            <person name="Scheuner C."/>
            <person name="Sibirny A.A."/>
            <person name="Slot J.C."/>
            <person name="Stielow J.B."/>
            <person name="Sun H."/>
            <person name="Kurtzman C.P."/>
            <person name="Blackwell M."/>
            <person name="Grigoriev I.V."/>
            <person name="Jeffries T.W."/>
        </authorList>
    </citation>
    <scope>NUCLEOTIDE SEQUENCE [LARGE SCALE GENOMIC DNA]</scope>
    <source>
        <strain evidence="4">NRRL Y-12698</strain>
    </source>
</reference>
<dbReference type="GO" id="GO:0004620">
    <property type="term" value="F:phospholipase activity"/>
    <property type="evidence" value="ECO:0007669"/>
    <property type="project" value="TreeGrafter"/>
</dbReference>
<dbReference type="InterPro" id="IPR058055">
    <property type="entry name" value="PA-PLA1"/>
</dbReference>
<dbReference type="Pfam" id="PF02862">
    <property type="entry name" value="DDHD"/>
    <property type="match status" value="2"/>
</dbReference>
<dbReference type="SUPFAM" id="SSF53474">
    <property type="entry name" value="alpha/beta-Hydrolases"/>
    <property type="match status" value="1"/>
</dbReference>
<dbReference type="InterPro" id="IPR004177">
    <property type="entry name" value="DDHD_dom"/>
</dbReference>
<dbReference type="Proteomes" id="UP000094336">
    <property type="component" value="Unassembled WGS sequence"/>
</dbReference>
<sequence>MPSWIKLVCFFSTSSFTRFQFTAEIKQEIRNGTYQPDTPVTRAKVQAPPATLRWFYATDVPLSKPDRFKYEPVGKSKKFVPFTLRDSQRLEEAYQNQCRNHGESFCHQIDGLPPHIIPVNEDHLFQVDLLKKTLSPVYWDGAVYEVRRGLWFNSDGMPLDETTTDGLEQGYAELKPYLFRRSIEKREKEAREKERKKKGKKEEADKPVVKKARNEASYDGLGTRPDGNNFLEVLEHSKEEKDLFCLNNPQEQVVIYLDDTNAVLLPDSFQGSFQLKLLREISAPAMIGVERVTRGLSKQSEEKMEANKREKEAATENDLLSSFSQDIPNIGSFFGRDISEIFGKTAPETKSPQESEEQENSDLKEQMEKDFSSIRNNGQREISHLVFCVHGIGQVLGTKYELVDFTHSVNMMRKTIKSVYEQEPRFQLLGKDSGKKRKLEDPGDKNCRVQVLPIQWRHKVDFSTKLASAEVDSEGEPRLPSLTGITVDGVQSLRNVLGDVMLDILLYYEPYYMQQIITEVVSEMNAVYDQYLSRNPSFNGKVSIMGHSLGSAICFDILAQQPDGKMTDPASQLKFDVENFFAVGSPVGVFKLLKRCNISSRALQPMANNEAYAKGLVLSPKCNHLYNIYHPCDPVGYRMEPLIAPEFARYKAEPIRSALTPGVLTAHLKDVVSLGEDWTAKVAEKASSVWSFAAKSSTAEPLIDMLNSREEEKKEAKKEVKRGEVSGKALAKITKCNANGRVDYALPTGLFDISLVSALAAHVTYFEDADVAGFMLQELLKEKEVVVEKKVRLY</sequence>
<feature type="region of interest" description="Disordered" evidence="1">
    <location>
        <begin position="344"/>
        <end position="372"/>
    </location>
</feature>
<evidence type="ECO:0000259" key="2">
    <source>
        <dbReference type="PROSITE" id="PS51043"/>
    </source>
</evidence>
<dbReference type="Pfam" id="PF23465">
    <property type="entry name" value="DUF7131"/>
    <property type="match status" value="1"/>
</dbReference>
<dbReference type="OrthoDB" id="69269at2759"/>
<dbReference type="STRING" id="984486.A0A1E3QUN7"/>
<dbReference type="RefSeq" id="XP_018986727.1">
    <property type="nucleotide sequence ID" value="XM_019128415.1"/>
</dbReference>
<dbReference type="GeneID" id="30146268"/>
<dbReference type="GO" id="GO:0005737">
    <property type="term" value="C:cytoplasm"/>
    <property type="evidence" value="ECO:0007669"/>
    <property type="project" value="TreeGrafter"/>
</dbReference>
<evidence type="ECO:0000313" key="4">
    <source>
        <dbReference type="Proteomes" id="UP000094336"/>
    </source>
</evidence>
<name>A0A1E3QUN7_9ASCO</name>
<dbReference type="AlphaFoldDB" id="A0A1E3QUN7"/>
<dbReference type="PANTHER" id="PTHR23509:SF10">
    <property type="entry name" value="LD21067P"/>
    <property type="match status" value="1"/>
</dbReference>
<dbReference type="InterPro" id="IPR029058">
    <property type="entry name" value="AB_hydrolase_fold"/>
</dbReference>
<dbReference type="EMBL" id="KV454428">
    <property type="protein sequence ID" value="ODQ81399.1"/>
    <property type="molecule type" value="Genomic_DNA"/>
</dbReference>
<evidence type="ECO:0000256" key="1">
    <source>
        <dbReference type="SAM" id="MobiDB-lite"/>
    </source>
</evidence>
<protein>
    <recommendedName>
        <fullName evidence="2">DDHD domain-containing protein</fullName>
    </recommendedName>
</protein>
<gene>
    <name evidence="3" type="ORF">BABINDRAFT_160738</name>
</gene>
<feature type="compositionally biased region" description="Basic and acidic residues" evidence="1">
    <location>
        <begin position="200"/>
        <end position="210"/>
    </location>
</feature>
<keyword evidence="4" id="KW-1185">Reference proteome</keyword>
<evidence type="ECO:0000313" key="3">
    <source>
        <dbReference type="EMBL" id="ODQ81399.1"/>
    </source>
</evidence>
<dbReference type="SMART" id="SM01127">
    <property type="entry name" value="DDHD"/>
    <property type="match status" value="1"/>
</dbReference>
<dbReference type="PANTHER" id="PTHR23509">
    <property type="entry name" value="PA-PL1 PHOSPHOLIPASE FAMILY"/>
    <property type="match status" value="1"/>
</dbReference>
<feature type="domain" description="DDHD" evidence="2">
    <location>
        <begin position="573"/>
        <end position="781"/>
    </location>
</feature>
<feature type="region of interest" description="Disordered" evidence="1">
    <location>
        <begin position="297"/>
        <end position="316"/>
    </location>
</feature>
<feature type="compositionally biased region" description="Basic and acidic residues" evidence="1">
    <location>
        <begin position="299"/>
        <end position="314"/>
    </location>
</feature>
<dbReference type="InterPro" id="IPR057826">
    <property type="entry name" value="WWE_C20G8.02"/>
</dbReference>
<proteinExistence type="predicted"/>
<feature type="compositionally biased region" description="Basic and acidic residues" evidence="1">
    <location>
        <begin position="361"/>
        <end position="372"/>
    </location>
</feature>
<dbReference type="InterPro" id="IPR055555">
    <property type="entry name" value="PA-PLA1_DUF7131"/>
</dbReference>
<feature type="region of interest" description="Disordered" evidence="1">
    <location>
        <begin position="189"/>
        <end position="210"/>
    </location>
</feature>
<dbReference type="GO" id="GO:0046872">
    <property type="term" value="F:metal ion binding"/>
    <property type="evidence" value="ECO:0007669"/>
    <property type="project" value="InterPro"/>
</dbReference>
<organism evidence="3 4">
    <name type="scientific">Babjeviella inositovora NRRL Y-12698</name>
    <dbReference type="NCBI Taxonomy" id="984486"/>
    <lineage>
        <taxon>Eukaryota</taxon>
        <taxon>Fungi</taxon>
        <taxon>Dikarya</taxon>
        <taxon>Ascomycota</taxon>
        <taxon>Saccharomycotina</taxon>
        <taxon>Pichiomycetes</taxon>
        <taxon>Serinales incertae sedis</taxon>
        <taxon>Babjeviella</taxon>
    </lineage>
</organism>
<dbReference type="Pfam" id="PF23463">
    <property type="entry name" value="WWE_2"/>
    <property type="match status" value="1"/>
</dbReference>